<dbReference type="Pfam" id="PF00388">
    <property type="entry name" value="PI-PLC-X"/>
    <property type="match status" value="1"/>
</dbReference>
<evidence type="ECO:0000256" key="12">
    <source>
        <dbReference type="ARBA" id="ARBA00023242"/>
    </source>
</evidence>
<dbReference type="InterPro" id="IPR000008">
    <property type="entry name" value="C2_dom"/>
</dbReference>
<dbReference type="GO" id="GO:0032266">
    <property type="term" value="F:phosphatidylinositol-3-phosphate binding"/>
    <property type="evidence" value="ECO:0007669"/>
    <property type="project" value="Ensembl"/>
</dbReference>
<keyword evidence="11" id="KW-0807">Transducer</keyword>
<dbReference type="CTD" id="89869"/>
<evidence type="ECO:0000259" key="20">
    <source>
        <dbReference type="PROSITE" id="PS50222"/>
    </source>
</evidence>
<evidence type="ECO:0000256" key="16">
    <source>
        <dbReference type="RuleBase" id="RU361133"/>
    </source>
</evidence>
<evidence type="ECO:0000313" key="21">
    <source>
        <dbReference type="Ensembl" id="ENSCLAP00000023536.1"/>
    </source>
</evidence>
<dbReference type="GO" id="GO:0010314">
    <property type="term" value="F:phosphatidylinositol-5-phosphate binding"/>
    <property type="evidence" value="ECO:0007669"/>
    <property type="project" value="Ensembl"/>
</dbReference>
<feature type="domain" description="C2" evidence="18">
    <location>
        <begin position="508"/>
        <end position="629"/>
    </location>
</feature>
<dbReference type="SUPFAM" id="SSF49562">
    <property type="entry name" value="C2 domain (Calcium/lipid-binding domain, CaLB)"/>
    <property type="match status" value="1"/>
</dbReference>
<evidence type="ECO:0000256" key="1">
    <source>
        <dbReference type="ARBA" id="ARBA00001913"/>
    </source>
</evidence>
<dbReference type="SMART" id="SM00239">
    <property type="entry name" value="C2"/>
    <property type="match status" value="1"/>
</dbReference>
<dbReference type="GO" id="GO:0060470">
    <property type="term" value="P:positive regulation of cytosolic calcium ion concentration involved in egg activation"/>
    <property type="evidence" value="ECO:0007669"/>
    <property type="project" value="Ensembl"/>
</dbReference>
<dbReference type="FunFam" id="1.10.238.10:FF:000005">
    <property type="entry name" value="Phosphoinositide phospholipase C"/>
    <property type="match status" value="1"/>
</dbReference>
<reference evidence="21" key="1">
    <citation type="submission" date="2025-08" db="UniProtKB">
        <authorList>
            <consortium name="Ensembl"/>
        </authorList>
    </citation>
    <scope>IDENTIFICATION</scope>
</reference>
<dbReference type="Pfam" id="PF09279">
    <property type="entry name" value="EF-hand_like"/>
    <property type="match status" value="1"/>
</dbReference>
<keyword evidence="7 16" id="KW-0378">Hydrolase</keyword>
<dbReference type="InterPro" id="IPR000909">
    <property type="entry name" value="PLipase_C_PInositol-sp_X_dom"/>
</dbReference>
<dbReference type="AlphaFoldDB" id="A0A8C2W0V0"/>
<dbReference type="GO" id="GO:0005654">
    <property type="term" value="C:nucleoplasm"/>
    <property type="evidence" value="ECO:0007669"/>
    <property type="project" value="Ensembl"/>
</dbReference>
<dbReference type="SUPFAM" id="SSF51695">
    <property type="entry name" value="PLC-like phosphodiesterases"/>
    <property type="match status" value="1"/>
</dbReference>
<dbReference type="GO" id="GO:0048471">
    <property type="term" value="C:perinuclear region of cytoplasm"/>
    <property type="evidence" value="ECO:0007669"/>
    <property type="project" value="UniProtKB-SubCell"/>
</dbReference>
<dbReference type="OMA" id="DAWDNDE"/>
<protein>
    <recommendedName>
        <fullName evidence="16">Phosphoinositide phospholipase C</fullName>
        <ecNumber evidence="16">3.1.4.11</ecNumber>
    </recommendedName>
</protein>
<evidence type="ECO:0000256" key="2">
    <source>
        <dbReference type="ARBA" id="ARBA00003992"/>
    </source>
</evidence>
<evidence type="ECO:0000256" key="17">
    <source>
        <dbReference type="SAM" id="MobiDB-lite"/>
    </source>
</evidence>
<evidence type="ECO:0000256" key="7">
    <source>
        <dbReference type="ARBA" id="ARBA00022801"/>
    </source>
</evidence>
<evidence type="ECO:0000256" key="6">
    <source>
        <dbReference type="ARBA" id="ARBA00022490"/>
    </source>
</evidence>
<keyword evidence="9 16" id="KW-0442">Lipid degradation</keyword>
<keyword evidence="6" id="KW-0963">Cytoplasm</keyword>
<dbReference type="InterPro" id="IPR001711">
    <property type="entry name" value="PLipase_C_Pinositol-sp_Y"/>
</dbReference>
<dbReference type="PROSITE" id="PS50008">
    <property type="entry name" value="PIPLC_Y_DOMAIN"/>
    <property type="match status" value="1"/>
</dbReference>
<dbReference type="SMART" id="SM00148">
    <property type="entry name" value="PLCXc"/>
    <property type="match status" value="1"/>
</dbReference>
<dbReference type="InterPro" id="IPR035892">
    <property type="entry name" value="C2_domain_sf"/>
</dbReference>
<evidence type="ECO:0000256" key="3">
    <source>
        <dbReference type="ARBA" id="ARBA00004123"/>
    </source>
</evidence>
<dbReference type="EC" id="3.1.4.11" evidence="16"/>
<dbReference type="GeneTree" id="ENSGT00940000159950"/>
<evidence type="ECO:0000259" key="18">
    <source>
        <dbReference type="PROSITE" id="PS50004"/>
    </source>
</evidence>
<dbReference type="GO" id="GO:0061827">
    <property type="term" value="C:sperm head"/>
    <property type="evidence" value="ECO:0007669"/>
    <property type="project" value="Ensembl"/>
</dbReference>
<gene>
    <name evidence="21" type="primary">PLCZ1</name>
</gene>
<keyword evidence="8" id="KW-0106">Calcium</keyword>
<dbReference type="InterPro" id="IPR001192">
    <property type="entry name" value="PI-PLC_fam"/>
</dbReference>
<name>A0A8C2W0V0_CHILA</name>
<evidence type="ECO:0000256" key="5">
    <source>
        <dbReference type="ARBA" id="ARBA00022473"/>
    </source>
</evidence>
<dbReference type="RefSeq" id="XP_005379097.1">
    <property type="nucleotide sequence ID" value="XM_005379040.2"/>
</dbReference>
<dbReference type="Gene3D" id="2.60.40.150">
    <property type="entry name" value="C2 domain"/>
    <property type="match status" value="1"/>
</dbReference>
<dbReference type="Gene3D" id="1.10.238.10">
    <property type="entry name" value="EF-hand"/>
    <property type="match status" value="2"/>
</dbReference>
<keyword evidence="22" id="KW-1185">Reference proteome</keyword>
<evidence type="ECO:0000256" key="10">
    <source>
        <dbReference type="ARBA" id="ARBA00023098"/>
    </source>
</evidence>
<evidence type="ECO:0000256" key="9">
    <source>
        <dbReference type="ARBA" id="ARBA00022963"/>
    </source>
</evidence>
<dbReference type="GO" id="GO:0035556">
    <property type="term" value="P:intracellular signal transduction"/>
    <property type="evidence" value="ECO:0007669"/>
    <property type="project" value="InterPro"/>
</dbReference>
<comment type="subcellular location">
    <subcellularLocation>
        <location evidence="4">Cytoplasm</location>
        <location evidence="4">Perinuclear region</location>
    </subcellularLocation>
    <subcellularLocation>
        <location evidence="3">Nucleus</location>
    </subcellularLocation>
</comment>
<keyword evidence="5" id="KW-0217">Developmental protein</keyword>
<organism evidence="21 22">
    <name type="scientific">Chinchilla lanigera</name>
    <name type="common">Long-tailed chinchilla</name>
    <name type="synonym">Chinchilla villidera</name>
    <dbReference type="NCBI Taxonomy" id="34839"/>
    <lineage>
        <taxon>Eukaryota</taxon>
        <taxon>Metazoa</taxon>
        <taxon>Chordata</taxon>
        <taxon>Craniata</taxon>
        <taxon>Vertebrata</taxon>
        <taxon>Euteleostomi</taxon>
        <taxon>Mammalia</taxon>
        <taxon>Eutheria</taxon>
        <taxon>Euarchontoglires</taxon>
        <taxon>Glires</taxon>
        <taxon>Rodentia</taxon>
        <taxon>Hystricomorpha</taxon>
        <taxon>Chinchillidae</taxon>
        <taxon>Chinchilla</taxon>
    </lineage>
</organism>
<dbReference type="GO" id="GO:0005509">
    <property type="term" value="F:calcium ion binding"/>
    <property type="evidence" value="ECO:0007669"/>
    <property type="project" value="InterPro"/>
</dbReference>
<feature type="domain" description="PI-PLC Y-box" evidence="19">
    <location>
        <begin position="388"/>
        <end position="504"/>
    </location>
</feature>
<accession>A0A8C2W0V0</accession>
<dbReference type="InterPro" id="IPR011992">
    <property type="entry name" value="EF-hand-dom_pair"/>
</dbReference>
<feature type="compositionally biased region" description="Acidic residues" evidence="17">
    <location>
        <begin position="330"/>
        <end position="343"/>
    </location>
</feature>
<evidence type="ECO:0000256" key="4">
    <source>
        <dbReference type="ARBA" id="ARBA00004556"/>
    </source>
</evidence>
<comment type="catalytic activity">
    <reaction evidence="14">
        <text>a 1,2-diacyl-sn-glycero-3-phospho-(1D-myo-inositol-4,5-bisphosphate) + H2O = 1D-myo-inositol 1,4,5-trisphosphate + a 1,2-diacyl-sn-glycerol + H(+)</text>
        <dbReference type="Rhea" id="RHEA:33179"/>
        <dbReference type="ChEBI" id="CHEBI:15377"/>
        <dbReference type="ChEBI" id="CHEBI:15378"/>
        <dbReference type="ChEBI" id="CHEBI:17815"/>
        <dbReference type="ChEBI" id="CHEBI:58456"/>
        <dbReference type="ChEBI" id="CHEBI:203600"/>
        <dbReference type="EC" id="3.1.4.11"/>
    </reaction>
    <physiologicalReaction direction="left-to-right" evidence="14">
        <dbReference type="Rhea" id="RHEA:33180"/>
    </physiologicalReaction>
</comment>
<dbReference type="PROSITE" id="PS50222">
    <property type="entry name" value="EF_HAND_2"/>
    <property type="match status" value="1"/>
</dbReference>
<comment type="cofactor">
    <cofactor evidence="1">
        <name>Ca(2+)</name>
        <dbReference type="ChEBI" id="CHEBI:29108"/>
    </cofactor>
</comment>
<dbReference type="PRINTS" id="PR00390">
    <property type="entry name" value="PHPHLIPASEC"/>
</dbReference>
<dbReference type="GO" id="GO:0016042">
    <property type="term" value="P:lipid catabolic process"/>
    <property type="evidence" value="ECO:0007669"/>
    <property type="project" value="UniProtKB-KW"/>
</dbReference>
<dbReference type="InterPro" id="IPR002048">
    <property type="entry name" value="EF_hand_dom"/>
</dbReference>
<evidence type="ECO:0000256" key="15">
    <source>
        <dbReference type="ARBA" id="ARBA00065216"/>
    </source>
</evidence>
<dbReference type="PANTHER" id="PTHR10336">
    <property type="entry name" value="PHOSPHOINOSITIDE-SPECIFIC PHOSPHOLIPASE C FAMILY PROTEIN"/>
    <property type="match status" value="1"/>
</dbReference>
<dbReference type="GO" id="GO:0005730">
    <property type="term" value="C:nucleolus"/>
    <property type="evidence" value="ECO:0007669"/>
    <property type="project" value="Ensembl"/>
</dbReference>
<dbReference type="GeneID" id="102011640"/>
<dbReference type="FunFam" id="2.60.40.150:FF:000147">
    <property type="entry name" value="Phosphoinositide phospholipase C"/>
    <property type="match status" value="1"/>
</dbReference>
<evidence type="ECO:0000259" key="19">
    <source>
        <dbReference type="PROSITE" id="PS50008"/>
    </source>
</evidence>
<evidence type="ECO:0000313" key="22">
    <source>
        <dbReference type="Proteomes" id="UP000694398"/>
    </source>
</evidence>
<sequence>MAPMSHEKSETRWFLSKIQDEFRGGKINVEKTHKLLEKLNIQCNYFHVKHIFKDNDRQKQGKITIEEFRAIYRIIVHREEIVEIFNAYSENRRILFESNLIEFLTQEQYAVEKAKSIASEIIQKYEPIDEVRKAHQMSLEGFTRYIYSSECLLFKEECAKVYQDMTYPLSDYFISSSHNTYLVSDQLVGPSDLWGYVSALVKGCRCLEIDCWDGSQDEPVVYHGYTLTSKLLFKTVIQAINKYAFMTSEYPVVLSLENHCSPSQQEVMADILQTTFGDSLLSDILNDFPDSLPSPEALKFKILVKNKKIGTLKETRERIGSDKRGKVGMWEEEEVEAEEEEEELKSLEDDGFGSKDNQGKEIETKKSLGVILFPKKKKIRKLKIALALSDLVIYTKAEKFRSFQYSRQYQQFNENNSIGETRARKLSKLRVHEFIFHTRKFITRIYPKAIRADSSNFNPQEFWNMGCQMVALNFQTPGLPMDLQNGKFLDNGGSGYILKPHFLRDIKSKFNPNISANDNDPIAITIRLISGIQLPLSSSSSNKLDTLVIIEVFGVPNDHMKRQTRVIKKNAFSPRWNETFTFIVQVPELALLRFVVENSGLIAGNEFLGQYTLPVLCMSKGYRRVPLFSRAGESLEPASLFLYVWYVK</sequence>
<keyword evidence="12" id="KW-0539">Nucleus</keyword>
<dbReference type="SMART" id="SM00149">
    <property type="entry name" value="PLCYc"/>
    <property type="match status" value="1"/>
</dbReference>
<dbReference type="InterPro" id="IPR017946">
    <property type="entry name" value="PLC-like_Pdiesterase_TIM-brl"/>
</dbReference>
<comment type="function">
    <text evidence="2">The production of the second messenger molecules diacylglycerol (DAG) and inositol 1,4,5-trisphosphate (IP3) is mediated by activated phosphatidylinositol-specific phospholipase C enzymes. In vitro, hydrolyzes PtdIns(4,5)P2 in a Ca(2+)-dependent manner. Triggers intracellular Ca(2+) oscillations in oocytes solely during M phase and is involved in inducing oocyte activation and initiating embryonic development up to the blastocyst stage. Is therefore a strong candidate for the egg-activating soluble sperm factor that is transferred from the sperm into the egg cytoplasm following gamete membrane fusion. May exert an inhibitory effect on phospholipase-C-coupled processes that depend on calcium ions and protein kinase C, including CFTR trafficking and function.</text>
</comment>
<keyword evidence="13" id="KW-0278">Fertilization</keyword>
<dbReference type="Ensembl" id="ENSCLAT00000023759.1">
    <property type="protein sequence ID" value="ENSCLAP00000023536.1"/>
    <property type="gene ID" value="ENSCLAG00000016140.1"/>
</dbReference>
<dbReference type="Proteomes" id="UP000694398">
    <property type="component" value="Unassembled WGS sequence"/>
</dbReference>
<dbReference type="GO" id="GO:0005546">
    <property type="term" value="F:phosphatidylinositol-4,5-bisphosphate binding"/>
    <property type="evidence" value="ECO:0007669"/>
    <property type="project" value="Ensembl"/>
</dbReference>
<evidence type="ECO:0000256" key="11">
    <source>
        <dbReference type="ARBA" id="ARBA00023224"/>
    </source>
</evidence>
<dbReference type="PANTHER" id="PTHR10336:SF29">
    <property type="entry name" value="1-PHOSPHATIDYLINOSITOL 4,5-BISPHOSPHATE PHOSPHODIESTERASE ZETA-1"/>
    <property type="match status" value="1"/>
</dbReference>
<evidence type="ECO:0000256" key="14">
    <source>
        <dbReference type="ARBA" id="ARBA00023674"/>
    </source>
</evidence>
<dbReference type="PROSITE" id="PS50007">
    <property type="entry name" value="PIPLC_X_DOMAIN"/>
    <property type="match status" value="1"/>
</dbReference>
<evidence type="ECO:0000256" key="13">
    <source>
        <dbReference type="ARBA" id="ARBA00023279"/>
    </source>
</evidence>
<dbReference type="OrthoDB" id="269822at2759"/>
<dbReference type="GO" id="GO:0004435">
    <property type="term" value="F:phosphatidylinositol-4,5-bisphosphate phospholipase C activity"/>
    <property type="evidence" value="ECO:0007669"/>
    <property type="project" value="UniProtKB-EC"/>
</dbReference>
<dbReference type="CDD" id="cd00275">
    <property type="entry name" value="C2_PLC_like"/>
    <property type="match status" value="1"/>
</dbReference>
<comment type="subunit">
    <text evidence="15">Interacts via its C2 domain with PtdIns(3)P and, to a lesser extent, PtdIns(5)P in vitro.</text>
</comment>
<keyword evidence="10 16" id="KW-0443">Lipid metabolism</keyword>
<dbReference type="Pfam" id="PF00168">
    <property type="entry name" value="C2"/>
    <property type="match status" value="1"/>
</dbReference>
<dbReference type="SUPFAM" id="SSF47473">
    <property type="entry name" value="EF-hand"/>
    <property type="match status" value="1"/>
</dbReference>
<dbReference type="Gene3D" id="3.20.20.190">
    <property type="entry name" value="Phosphatidylinositol (PI) phosphodiesterase"/>
    <property type="match status" value="1"/>
</dbReference>
<dbReference type="InterPro" id="IPR015359">
    <property type="entry name" value="PLC_EF-hand-like"/>
</dbReference>
<dbReference type="Pfam" id="PF00387">
    <property type="entry name" value="PI-PLC-Y"/>
    <property type="match status" value="1"/>
</dbReference>
<proteinExistence type="predicted"/>
<evidence type="ECO:0000256" key="8">
    <source>
        <dbReference type="ARBA" id="ARBA00022837"/>
    </source>
</evidence>
<reference evidence="21" key="2">
    <citation type="submission" date="2025-09" db="UniProtKB">
        <authorList>
            <consortium name="Ensembl"/>
        </authorList>
    </citation>
    <scope>IDENTIFICATION</scope>
</reference>
<feature type="domain" description="EF-hand" evidence="20">
    <location>
        <begin position="43"/>
        <end position="78"/>
    </location>
</feature>
<feature type="region of interest" description="Disordered" evidence="17">
    <location>
        <begin position="330"/>
        <end position="359"/>
    </location>
</feature>
<dbReference type="GO" id="GO:0006816">
    <property type="term" value="P:calcium ion transport"/>
    <property type="evidence" value="ECO:0007669"/>
    <property type="project" value="Ensembl"/>
</dbReference>
<dbReference type="PROSITE" id="PS50004">
    <property type="entry name" value="C2"/>
    <property type="match status" value="1"/>
</dbReference>
<dbReference type="GO" id="GO:0045120">
    <property type="term" value="C:pronucleus"/>
    <property type="evidence" value="ECO:0007669"/>
    <property type="project" value="Ensembl"/>
</dbReference>